<dbReference type="Proteomes" id="UP000747542">
    <property type="component" value="Unassembled WGS sequence"/>
</dbReference>
<evidence type="ECO:0000313" key="3">
    <source>
        <dbReference type="Proteomes" id="UP000747542"/>
    </source>
</evidence>
<accession>A0A8J5MR32</accession>
<gene>
    <name evidence="2" type="ORF">Hamer_G021643</name>
</gene>
<protein>
    <submittedName>
        <fullName evidence="2">Uncharacterized protein</fullName>
    </submittedName>
</protein>
<keyword evidence="3" id="KW-1185">Reference proteome</keyword>
<proteinExistence type="predicted"/>
<organism evidence="2 3">
    <name type="scientific">Homarus americanus</name>
    <name type="common">American lobster</name>
    <dbReference type="NCBI Taxonomy" id="6706"/>
    <lineage>
        <taxon>Eukaryota</taxon>
        <taxon>Metazoa</taxon>
        <taxon>Ecdysozoa</taxon>
        <taxon>Arthropoda</taxon>
        <taxon>Crustacea</taxon>
        <taxon>Multicrustacea</taxon>
        <taxon>Malacostraca</taxon>
        <taxon>Eumalacostraca</taxon>
        <taxon>Eucarida</taxon>
        <taxon>Decapoda</taxon>
        <taxon>Pleocyemata</taxon>
        <taxon>Astacidea</taxon>
        <taxon>Nephropoidea</taxon>
        <taxon>Nephropidae</taxon>
        <taxon>Homarus</taxon>
    </lineage>
</organism>
<reference evidence="2" key="1">
    <citation type="journal article" date="2021" name="Sci. Adv.">
        <title>The American lobster genome reveals insights on longevity, neural, and immune adaptations.</title>
        <authorList>
            <person name="Polinski J.M."/>
            <person name="Zimin A.V."/>
            <person name="Clark K.F."/>
            <person name="Kohn A.B."/>
            <person name="Sadowski N."/>
            <person name="Timp W."/>
            <person name="Ptitsyn A."/>
            <person name="Khanna P."/>
            <person name="Romanova D.Y."/>
            <person name="Williams P."/>
            <person name="Greenwood S.J."/>
            <person name="Moroz L.L."/>
            <person name="Walt D.R."/>
            <person name="Bodnar A.G."/>
        </authorList>
    </citation>
    <scope>NUCLEOTIDE SEQUENCE</scope>
    <source>
        <strain evidence="2">GMGI-L3</strain>
    </source>
</reference>
<feature type="chain" id="PRO_5035305004" evidence="1">
    <location>
        <begin position="26"/>
        <end position="105"/>
    </location>
</feature>
<name>A0A8J5MR32_HOMAM</name>
<sequence length="105" mass="11224">MKPMTVWATVGVIISITTLTHVTHARQAFKGDPGELGDPGFDLSRPTHGLNTSKDELHDHCIAESYGRDIGHCDLAYSSCPFNLGQLLTTGLSLLEGSLSGFPQA</sequence>
<comment type="caution">
    <text evidence="2">The sequence shown here is derived from an EMBL/GenBank/DDBJ whole genome shotgun (WGS) entry which is preliminary data.</text>
</comment>
<keyword evidence="1" id="KW-0732">Signal</keyword>
<evidence type="ECO:0000313" key="2">
    <source>
        <dbReference type="EMBL" id="KAG7160267.1"/>
    </source>
</evidence>
<evidence type="ECO:0000256" key="1">
    <source>
        <dbReference type="SAM" id="SignalP"/>
    </source>
</evidence>
<feature type="signal peptide" evidence="1">
    <location>
        <begin position="1"/>
        <end position="25"/>
    </location>
</feature>
<dbReference type="EMBL" id="JAHLQT010031456">
    <property type="protein sequence ID" value="KAG7160267.1"/>
    <property type="molecule type" value="Genomic_DNA"/>
</dbReference>
<dbReference type="AlphaFoldDB" id="A0A8J5MR32"/>